<dbReference type="CDD" id="cd00090">
    <property type="entry name" value="HTH_ARSR"/>
    <property type="match status" value="1"/>
</dbReference>
<dbReference type="Proteomes" id="UP000600565">
    <property type="component" value="Unassembled WGS sequence"/>
</dbReference>
<evidence type="ECO:0000256" key="1">
    <source>
        <dbReference type="ARBA" id="ARBA00023125"/>
    </source>
</evidence>
<gene>
    <name evidence="2" type="ORF">H9632_08270</name>
</gene>
<dbReference type="EMBL" id="JACSPW010000006">
    <property type="protein sequence ID" value="MBD8033060.1"/>
    <property type="molecule type" value="Genomic_DNA"/>
</dbReference>
<sequence>MHPVRIKISQALMRHNESGLTPLEMVKIIQDVPQATLYRHIQILLDAGVIKVIKEKKVRSVTEKYYALNEDAARLDSNDWKTTKMDEKLSYISYYQLSLLSQYQSYLSSIENKSDSEDRATFSLLELTIDEEEFESFQHDLNALMHKYYQKNNNSSSARTRTIAVTIIPDSNSQH</sequence>
<evidence type="ECO:0000313" key="3">
    <source>
        <dbReference type="Proteomes" id="UP000600565"/>
    </source>
</evidence>
<keyword evidence="3" id="KW-1185">Reference proteome</keyword>
<comment type="caution">
    <text evidence="2">The sequence shown here is derived from an EMBL/GenBank/DDBJ whole genome shotgun (WGS) entry which is preliminary data.</text>
</comment>
<name>A0ABR8XM99_9BACL</name>
<organism evidence="2 3">
    <name type="scientific">Solibacillus merdavium</name>
    <dbReference type="NCBI Taxonomy" id="2762218"/>
    <lineage>
        <taxon>Bacteria</taxon>
        <taxon>Bacillati</taxon>
        <taxon>Bacillota</taxon>
        <taxon>Bacilli</taxon>
        <taxon>Bacillales</taxon>
        <taxon>Caryophanaceae</taxon>
        <taxon>Solibacillus</taxon>
    </lineage>
</organism>
<dbReference type="InterPro" id="IPR011991">
    <property type="entry name" value="ArsR-like_HTH"/>
</dbReference>
<evidence type="ECO:0000313" key="2">
    <source>
        <dbReference type="EMBL" id="MBD8033060.1"/>
    </source>
</evidence>
<dbReference type="InterPro" id="IPR036390">
    <property type="entry name" value="WH_DNA-bd_sf"/>
</dbReference>
<dbReference type="InterPro" id="IPR036388">
    <property type="entry name" value="WH-like_DNA-bd_sf"/>
</dbReference>
<reference evidence="2 3" key="1">
    <citation type="submission" date="2020-08" db="EMBL/GenBank/DDBJ databases">
        <title>A Genomic Blueprint of the Chicken Gut Microbiome.</title>
        <authorList>
            <person name="Gilroy R."/>
            <person name="Ravi A."/>
            <person name="Getino M."/>
            <person name="Pursley I."/>
            <person name="Horton D.L."/>
            <person name="Alikhan N.-F."/>
            <person name="Baker D."/>
            <person name="Gharbi K."/>
            <person name="Hall N."/>
            <person name="Watson M."/>
            <person name="Adriaenssens E.M."/>
            <person name="Foster-Nyarko E."/>
            <person name="Jarju S."/>
            <person name="Secka A."/>
            <person name="Antonio M."/>
            <person name="Oren A."/>
            <person name="Chaudhuri R."/>
            <person name="La Ragione R.M."/>
            <person name="Hildebrand F."/>
            <person name="Pallen M.J."/>
        </authorList>
    </citation>
    <scope>NUCLEOTIDE SEQUENCE [LARGE SCALE GENOMIC DNA]</scope>
    <source>
        <strain evidence="2 3">Sa1YVA6</strain>
    </source>
</reference>
<dbReference type="Gene3D" id="6.10.140.2180">
    <property type="match status" value="1"/>
</dbReference>
<accession>A0ABR8XM99</accession>
<dbReference type="SUPFAM" id="SSF46785">
    <property type="entry name" value="Winged helix' DNA-binding domain"/>
    <property type="match status" value="1"/>
</dbReference>
<keyword evidence="1" id="KW-0238">DNA-binding</keyword>
<dbReference type="Gene3D" id="1.10.10.10">
    <property type="entry name" value="Winged helix-like DNA-binding domain superfamily/Winged helix DNA-binding domain"/>
    <property type="match status" value="1"/>
</dbReference>
<proteinExistence type="predicted"/>
<dbReference type="Pfam" id="PF12840">
    <property type="entry name" value="HTH_20"/>
    <property type="match status" value="1"/>
</dbReference>
<protein>
    <submittedName>
        <fullName evidence="2">Helix-turn-helix domain-containing protein</fullName>
    </submittedName>
</protein>
<dbReference type="NCBIfam" id="NF005061">
    <property type="entry name" value="PRK06474.1"/>
    <property type="match status" value="1"/>
</dbReference>